<gene>
    <name evidence="1" type="ORF">EV700_3073</name>
</gene>
<dbReference type="AlphaFoldDB" id="A0A4Q7YI47"/>
<dbReference type="EMBL" id="SHKX01000016">
    <property type="protein sequence ID" value="RZU36860.1"/>
    <property type="molecule type" value="Genomic_DNA"/>
</dbReference>
<dbReference type="Proteomes" id="UP000292423">
    <property type="component" value="Unassembled WGS sequence"/>
</dbReference>
<proteinExistence type="predicted"/>
<protein>
    <submittedName>
        <fullName evidence="1">Uncharacterized protein</fullName>
    </submittedName>
</protein>
<sequence length="314" mass="35986">MDKSRTALLPFVGEDSLESLKKSALIVDRVALAFLTSIPRARRARFPLSRAYYSEEQIHRVSTELNWLFDNGLLESPKEDPSPTGWEMEGFDKDLPVWVIRTTTSTHYFQPENTAVEMDISEVTSRELIIEDTPELAISGIRNPLHDIPVVLSSNSLKRYQAKNIPINGRSLILDLMLSGIPQPTTETPWEAIIDWRNDEEAKIKFRRLKNWMNKVSERKDLNLNHLQDEVSHLLDEYQQYMKIQDAKFSSGALRSIVTTAAEVCESLVKLKFKDLAEMPFKINDAHIAMQEAELKAPGRDLAYIVDAQNRFKQ</sequence>
<reference evidence="1 2" key="1">
    <citation type="submission" date="2019-02" db="EMBL/GenBank/DDBJ databases">
        <title>Genomic Encyclopedia of Type Strains, Phase IV (KMG-IV): sequencing the most valuable type-strain genomes for metagenomic binning, comparative biology and taxonomic classification.</title>
        <authorList>
            <person name="Goeker M."/>
        </authorList>
    </citation>
    <scope>NUCLEOTIDE SEQUENCE [LARGE SCALE GENOMIC DNA]</scope>
    <source>
        <strain evidence="1 2">DSM 105135</strain>
    </source>
</reference>
<keyword evidence="2" id="KW-1185">Reference proteome</keyword>
<comment type="caution">
    <text evidence="1">The sequence shown here is derived from an EMBL/GenBank/DDBJ whole genome shotgun (WGS) entry which is preliminary data.</text>
</comment>
<evidence type="ECO:0000313" key="2">
    <source>
        <dbReference type="Proteomes" id="UP000292423"/>
    </source>
</evidence>
<accession>A0A4Q7YI47</accession>
<evidence type="ECO:0000313" key="1">
    <source>
        <dbReference type="EMBL" id="RZU36860.1"/>
    </source>
</evidence>
<organism evidence="1 2">
    <name type="scientific">Fluviicoccus keumensis</name>
    <dbReference type="NCBI Taxonomy" id="1435465"/>
    <lineage>
        <taxon>Bacteria</taxon>
        <taxon>Pseudomonadati</taxon>
        <taxon>Pseudomonadota</taxon>
        <taxon>Gammaproteobacteria</taxon>
        <taxon>Moraxellales</taxon>
        <taxon>Moraxellaceae</taxon>
        <taxon>Fluviicoccus</taxon>
    </lineage>
</organism>
<name>A0A4Q7YI47_9GAMM</name>